<protein>
    <submittedName>
        <fullName evidence="1">Uncharacterized protein</fullName>
    </submittedName>
</protein>
<dbReference type="AlphaFoldDB" id="A0A9W9WSJ8"/>
<organism evidence="1 2">
    <name type="scientific">Penicillium desertorum</name>
    <dbReference type="NCBI Taxonomy" id="1303715"/>
    <lineage>
        <taxon>Eukaryota</taxon>
        <taxon>Fungi</taxon>
        <taxon>Dikarya</taxon>
        <taxon>Ascomycota</taxon>
        <taxon>Pezizomycotina</taxon>
        <taxon>Eurotiomycetes</taxon>
        <taxon>Eurotiomycetidae</taxon>
        <taxon>Eurotiales</taxon>
        <taxon>Aspergillaceae</taxon>
        <taxon>Penicillium</taxon>
    </lineage>
</organism>
<keyword evidence="2" id="KW-1185">Reference proteome</keyword>
<accession>A0A9W9WSJ8</accession>
<reference evidence="1" key="2">
    <citation type="journal article" date="2023" name="IMA Fungus">
        <title>Comparative genomic study of the Penicillium genus elucidates a diverse pangenome and 15 lateral gene transfer events.</title>
        <authorList>
            <person name="Petersen C."/>
            <person name="Sorensen T."/>
            <person name="Nielsen M.R."/>
            <person name="Sondergaard T.E."/>
            <person name="Sorensen J.L."/>
            <person name="Fitzpatrick D.A."/>
            <person name="Frisvad J.C."/>
            <person name="Nielsen K.L."/>
        </authorList>
    </citation>
    <scope>NUCLEOTIDE SEQUENCE</scope>
    <source>
        <strain evidence="1">IBT 17660</strain>
    </source>
</reference>
<dbReference type="OrthoDB" id="4191831at2759"/>
<evidence type="ECO:0000313" key="2">
    <source>
        <dbReference type="Proteomes" id="UP001147760"/>
    </source>
</evidence>
<sequence>MKGILAESYQSHPGFRSFNGTGTTRRDLRDDSVTDIIDLDQIATGLSHVKETLTDLTITAGSEGYKADLEVPEVQFSGSFKVFSGLDNLKRLQVPIPFLLGFSPSASKANHLAVALPTSLEWLALTDGLCLNEQWMWQWETDYLLEGIRSWLQNWKRHTPYLWGFVCWEV</sequence>
<gene>
    <name evidence="1" type="ORF">N7530_006722</name>
</gene>
<comment type="caution">
    <text evidence="1">The sequence shown here is derived from an EMBL/GenBank/DDBJ whole genome shotgun (WGS) entry which is preliminary data.</text>
</comment>
<dbReference type="Proteomes" id="UP001147760">
    <property type="component" value="Unassembled WGS sequence"/>
</dbReference>
<name>A0A9W9WSJ8_9EURO</name>
<evidence type="ECO:0000313" key="1">
    <source>
        <dbReference type="EMBL" id="KAJ5472721.1"/>
    </source>
</evidence>
<dbReference type="EMBL" id="JAPWDO010000004">
    <property type="protein sequence ID" value="KAJ5472721.1"/>
    <property type="molecule type" value="Genomic_DNA"/>
</dbReference>
<reference evidence="1" key="1">
    <citation type="submission" date="2022-12" db="EMBL/GenBank/DDBJ databases">
        <authorList>
            <person name="Petersen C."/>
        </authorList>
    </citation>
    <scope>NUCLEOTIDE SEQUENCE</scope>
    <source>
        <strain evidence="1">IBT 17660</strain>
    </source>
</reference>
<proteinExistence type="predicted"/>